<evidence type="ECO:0000313" key="3">
    <source>
        <dbReference type="Proteomes" id="UP000298787"/>
    </source>
</evidence>
<feature type="transmembrane region" description="Helical" evidence="1">
    <location>
        <begin position="84"/>
        <end position="109"/>
    </location>
</feature>
<name>A0A4U5UGT1_COLLU</name>
<protein>
    <submittedName>
        <fullName evidence="2">Uncharacterized protein</fullName>
    </submittedName>
</protein>
<feature type="transmembrane region" description="Helical" evidence="1">
    <location>
        <begin position="53"/>
        <end position="77"/>
    </location>
</feature>
<proteinExistence type="predicted"/>
<gene>
    <name evidence="2" type="ORF">D9C73_007436</name>
</gene>
<evidence type="ECO:0000313" key="2">
    <source>
        <dbReference type="EMBL" id="TKS73358.1"/>
    </source>
</evidence>
<sequence>MAKATRTSAMAHFSVRISVFLLLIFMQMLIPYFCWDLFADQRPVTGVTSMINISIQISFLLPIALVPFALLAMLFAFYGKDRSVFLLSLVCQTTSSALILNCITVFLLRNWIYGSWEHMTFIFYIFVGVEIQLVTVTALSHMSWRRLTPDWK</sequence>
<organism evidence="2 3">
    <name type="scientific">Collichthys lucidus</name>
    <name type="common">Big head croaker</name>
    <name type="synonym">Sciaena lucida</name>
    <dbReference type="NCBI Taxonomy" id="240159"/>
    <lineage>
        <taxon>Eukaryota</taxon>
        <taxon>Metazoa</taxon>
        <taxon>Chordata</taxon>
        <taxon>Craniata</taxon>
        <taxon>Vertebrata</taxon>
        <taxon>Euteleostomi</taxon>
        <taxon>Actinopterygii</taxon>
        <taxon>Neopterygii</taxon>
        <taxon>Teleostei</taxon>
        <taxon>Neoteleostei</taxon>
        <taxon>Acanthomorphata</taxon>
        <taxon>Eupercaria</taxon>
        <taxon>Sciaenidae</taxon>
        <taxon>Collichthys</taxon>
    </lineage>
</organism>
<dbReference type="EMBL" id="CM014084">
    <property type="protein sequence ID" value="TKS73358.1"/>
    <property type="molecule type" value="Genomic_DNA"/>
</dbReference>
<keyword evidence="1" id="KW-0812">Transmembrane</keyword>
<dbReference type="Proteomes" id="UP000298787">
    <property type="component" value="Chromosome 7"/>
</dbReference>
<keyword evidence="1" id="KW-0472">Membrane</keyword>
<dbReference type="AlphaFoldDB" id="A0A4U5UGT1"/>
<keyword evidence="1" id="KW-1133">Transmembrane helix</keyword>
<feature type="transmembrane region" description="Helical" evidence="1">
    <location>
        <begin position="121"/>
        <end position="144"/>
    </location>
</feature>
<keyword evidence="3" id="KW-1185">Reference proteome</keyword>
<accession>A0A4U5UGT1</accession>
<evidence type="ECO:0000256" key="1">
    <source>
        <dbReference type="SAM" id="Phobius"/>
    </source>
</evidence>
<reference evidence="2 3" key="1">
    <citation type="submission" date="2019-01" db="EMBL/GenBank/DDBJ databases">
        <title>Genome Assembly of Collichthys lucidus.</title>
        <authorList>
            <person name="Cai M."/>
            <person name="Xiao S."/>
        </authorList>
    </citation>
    <scope>NUCLEOTIDE SEQUENCE [LARGE SCALE GENOMIC DNA]</scope>
    <source>
        <strain evidence="2">JT15FE1705JMU</strain>
        <tissue evidence="2">Muscle</tissue>
    </source>
</reference>
<feature type="transmembrane region" description="Helical" evidence="1">
    <location>
        <begin position="12"/>
        <end position="33"/>
    </location>
</feature>